<dbReference type="RefSeq" id="WP_134362710.1">
    <property type="nucleotide sequence ID" value="NZ_SOGJ01000012.1"/>
</dbReference>
<protein>
    <submittedName>
        <fullName evidence="1">Uncharacterized protein</fullName>
    </submittedName>
</protein>
<evidence type="ECO:0000313" key="2">
    <source>
        <dbReference type="Proteomes" id="UP000298355"/>
    </source>
</evidence>
<accession>A0ABY2J4D9</accession>
<proteinExistence type="predicted"/>
<evidence type="ECO:0000313" key="1">
    <source>
        <dbReference type="EMBL" id="TFC99805.1"/>
    </source>
</evidence>
<name>A0ABY2J4D9_9MICO</name>
<gene>
    <name evidence="1" type="ORF">E3O65_05370</name>
</gene>
<comment type="caution">
    <text evidence="1">The sequence shown here is derived from an EMBL/GenBank/DDBJ whole genome shotgun (WGS) entry which is preliminary data.</text>
</comment>
<reference evidence="1 2" key="1">
    <citation type="submission" date="2019-03" db="EMBL/GenBank/DDBJ databases">
        <title>Genomics of glacier-inhabiting Cryobacterium strains.</title>
        <authorList>
            <person name="Liu Q."/>
            <person name="Xin Y.-H."/>
        </authorList>
    </citation>
    <scope>NUCLEOTIDE SEQUENCE [LARGE SCALE GENOMIC DNA]</scope>
    <source>
        <strain evidence="1 2">TMT4-23</strain>
    </source>
</reference>
<sequence length="200" mass="21649">MPDLMANMRAQLFSLGAADYSERVSGGGGEAPAPLNLGPLDASDALFAKLRSWCDVFADELHVDPVVVPSWANGREVQGSKPVSVEAAHLYASWLGDWLLDRLEVIAASTSAAAFHDDIVIGHEDARGVRSLCSMYGVEARPIRKADKRECPVCGEHEIFVKPPDLLNEDVAVMCGRCMHVVEPDTKAFARYLEAIAEVA</sequence>
<organism evidence="1 2">
    <name type="scientific">Cryobacterium breve</name>
    <dbReference type="NCBI Taxonomy" id="1259258"/>
    <lineage>
        <taxon>Bacteria</taxon>
        <taxon>Bacillati</taxon>
        <taxon>Actinomycetota</taxon>
        <taxon>Actinomycetes</taxon>
        <taxon>Micrococcales</taxon>
        <taxon>Microbacteriaceae</taxon>
        <taxon>Cryobacterium</taxon>
    </lineage>
</organism>
<dbReference type="EMBL" id="SOGJ01000012">
    <property type="protein sequence ID" value="TFC99805.1"/>
    <property type="molecule type" value="Genomic_DNA"/>
</dbReference>
<dbReference type="Proteomes" id="UP000298355">
    <property type="component" value="Unassembled WGS sequence"/>
</dbReference>
<keyword evidence="2" id="KW-1185">Reference proteome</keyword>